<evidence type="ECO:0000313" key="3">
    <source>
        <dbReference type="Proteomes" id="UP000037510"/>
    </source>
</evidence>
<evidence type="ECO:0000256" key="1">
    <source>
        <dbReference type="SAM" id="Phobius"/>
    </source>
</evidence>
<feature type="transmembrane region" description="Helical" evidence="1">
    <location>
        <begin position="38"/>
        <end position="58"/>
    </location>
</feature>
<organism evidence="2 3">
    <name type="scientific">Operophtera brumata</name>
    <name type="common">Winter moth</name>
    <name type="synonym">Phalaena brumata</name>
    <dbReference type="NCBI Taxonomy" id="104452"/>
    <lineage>
        <taxon>Eukaryota</taxon>
        <taxon>Metazoa</taxon>
        <taxon>Ecdysozoa</taxon>
        <taxon>Arthropoda</taxon>
        <taxon>Hexapoda</taxon>
        <taxon>Insecta</taxon>
        <taxon>Pterygota</taxon>
        <taxon>Neoptera</taxon>
        <taxon>Endopterygota</taxon>
        <taxon>Lepidoptera</taxon>
        <taxon>Glossata</taxon>
        <taxon>Ditrysia</taxon>
        <taxon>Geometroidea</taxon>
        <taxon>Geometridae</taxon>
        <taxon>Larentiinae</taxon>
        <taxon>Operophtera</taxon>
    </lineage>
</organism>
<reference evidence="2 3" key="1">
    <citation type="journal article" date="2015" name="Genome Biol. Evol.">
        <title>The genome of winter moth (Operophtera brumata) provides a genomic perspective on sexual dimorphism and phenology.</title>
        <authorList>
            <person name="Derks M.F."/>
            <person name="Smit S."/>
            <person name="Salis L."/>
            <person name="Schijlen E."/>
            <person name="Bossers A."/>
            <person name="Mateman C."/>
            <person name="Pijl A.S."/>
            <person name="de Ridder D."/>
            <person name="Groenen M.A."/>
            <person name="Visser M.E."/>
            <person name="Megens H.J."/>
        </authorList>
    </citation>
    <scope>NUCLEOTIDE SEQUENCE [LARGE SCALE GENOMIC DNA]</scope>
    <source>
        <strain evidence="2">WM2013NL</strain>
        <tissue evidence="2">Head and thorax</tissue>
    </source>
</reference>
<name>A0A0L7KNB2_OPEBR</name>
<evidence type="ECO:0000313" key="2">
    <source>
        <dbReference type="EMBL" id="KOB64464.1"/>
    </source>
</evidence>
<accession>A0A0L7KNB2</accession>
<keyword evidence="1" id="KW-0812">Transmembrane</keyword>
<proteinExistence type="predicted"/>
<keyword evidence="1" id="KW-0472">Membrane</keyword>
<dbReference type="GO" id="GO:0007274">
    <property type="term" value="P:neuromuscular synaptic transmission"/>
    <property type="evidence" value="ECO:0007669"/>
    <property type="project" value="TreeGrafter"/>
</dbReference>
<comment type="caution">
    <text evidence="2">The sequence shown here is derived from an EMBL/GenBank/DDBJ whole genome shotgun (WGS) entry which is preliminary data.</text>
</comment>
<dbReference type="Proteomes" id="UP000037510">
    <property type="component" value="Unassembled WGS sequence"/>
</dbReference>
<gene>
    <name evidence="2" type="ORF">OBRU01_24223</name>
</gene>
<dbReference type="GO" id="GO:0007270">
    <property type="term" value="P:neuron-neuron synaptic transmission"/>
    <property type="evidence" value="ECO:0007669"/>
    <property type="project" value="TreeGrafter"/>
</dbReference>
<dbReference type="EMBL" id="JTDY01008644">
    <property type="protein sequence ID" value="KOB64464.1"/>
    <property type="molecule type" value="Genomic_DNA"/>
</dbReference>
<dbReference type="GO" id="GO:0070073">
    <property type="term" value="P:clustering of voltage-gated calcium channels"/>
    <property type="evidence" value="ECO:0007669"/>
    <property type="project" value="TreeGrafter"/>
</dbReference>
<dbReference type="Pfam" id="PF15993">
    <property type="entry name" value="Fuseless"/>
    <property type="match status" value="1"/>
</dbReference>
<dbReference type="AlphaFoldDB" id="A0A0L7KNB2"/>
<dbReference type="GO" id="GO:0042734">
    <property type="term" value="C:presynaptic membrane"/>
    <property type="evidence" value="ECO:0007669"/>
    <property type="project" value="TreeGrafter"/>
</dbReference>
<feature type="transmembrane region" description="Helical" evidence="1">
    <location>
        <begin position="12"/>
        <end position="32"/>
    </location>
</feature>
<dbReference type="InterPro" id="IPR032751">
    <property type="entry name" value="Fuseless"/>
</dbReference>
<keyword evidence="3" id="KW-1185">Reference proteome</keyword>
<protein>
    <submittedName>
        <fullName evidence="2">Uncharacterized protein</fullName>
    </submittedName>
</protein>
<keyword evidence="1" id="KW-1133">Transmembrane helix</keyword>
<dbReference type="PANTHER" id="PTHR35270:SF2">
    <property type="entry name" value="FUSELESS, ISOFORM A"/>
    <property type="match status" value="1"/>
</dbReference>
<sequence>MFTLRVSGDAVFSAVIVAPLVVSVWRGTWGIMELHPKLFPYAQIFLLGILLHVCFAVVRSQLLSRSVEANQPPSSLSWLQERIVSRMYTYVFILSNIMHWRGGWGLLDATVAAIIPDPKDPHR</sequence>
<dbReference type="PANTHER" id="PTHR35270">
    <property type="entry name" value="FUSELESS, ISOFORM A"/>
    <property type="match status" value="1"/>
</dbReference>